<name>A0A0G4ELU6_VITBC</name>
<dbReference type="VEuPathDB" id="CryptoDB:Vbra_7729"/>
<keyword evidence="3" id="KW-1185">Reference proteome</keyword>
<dbReference type="InParanoid" id="A0A0G4ELU6"/>
<proteinExistence type="predicted"/>
<evidence type="ECO:0000313" key="3">
    <source>
        <dbReference type="Proteomes" id="UP000041254"/>
    </source>
</evidence>
<dbReference type="InterPro" id="IPR029058">
    <property type="entry name" value="AB_hydrolase_fold"/>
</dbReference>
<dbReference type="EMBL" id="CDMY01000256">
    <property type="protein sequence ID" value="CEL97808.1"/>
    <property type="molecule type" value="Genomic_DNA"/>
</dbReference>
<dbReference type="Pfam" id="PF01764">
    <property type="entry name" value="Lipase_3"/>
    <property type="match status" value="1"/>
</dbReference>
<feature type="domain" description="Fungal lipase-type" evidence="1">
    <location>
        <begin position="295"/>
        <end position="383"/>
    </location>
</feature>
<dbReference type="CDD" id="cd00741">
    <property type="entry name" value="Lipase"/>
    <property type="match status" value="1"/>
</dbReference>
<dbReference type="AlphaFoldDB" id="A0A0G4ELU6"/>
<reference evidence="2 3" key="1">
    <citation type="submission" date="2014-11" db="EMBL/GenBank/DDBJ databases">
        <authorList>
            <person name="Zhu J."/>
            <person name="Qi W."/>
            <person name="Song R."/>
        </authorList>
    </citation>
    <scope>NUCLEOTIDE SEQUENCE [LARGE SCALE GENOMIC DNA]</scope>
</reference>
<dbReference type="SUPFAM" id="SSF53474">
    <property type="entry name" value="alpha/beta-Hydrolases"/>
    <property type="match status" value="1"/>
</dbReference>
<evidence type="ECO:0000259" key="1">
    <source>
        <dbReference type="Pfam" id="PF01764"/>
    </source>
</evidence>
<dbReference type="InterPro" id="IPR002921">
    <property type="entry name" value="Fungal_lipase-type"/>
</dbReference>
<gene>
    <name evidence="2" type="ORF">Vbra_7729</name>
</gene>
<dbReference type="GO" id="GO:0006629">
    <property type="term" value="P:lipid metabolic process"/>
    <property type="evidence" value="ECO:0007669"/>
    <property type="project" value="InterPro"/>
</dbReference>
<dbReference type="Proteomes" id="UP000041254">
    <property type="component" value="Unassembled WGS sequence"/>
</dbReference>
<protein>
    <recommendedName>
        <fullName evidence="1">Fungal lipase-type domain-containing protein</fullName>
    </recommendedName>
</protein>
<evidence type="ECO:0000313" key="2">
    <source>
        <dbReference type="EMBL" id="CEL97808.1"/>
    </source>
</evidence>
<dbReference type="OrthoDB" id="508212at2759"/>
<dbReference type="PhylomeDB" id="A0A0G4ELU6"/>
<dbReference type="Gene3D" id="3.40.50.1820">
    <property type="entry name" value="alpha/beta hydrolase"/>
    <property type="match status" value="1"/>
</dbReference>
<organism evidence="2 3">
    <name type="scientific">Vitrella brassicaformis (strain CCMP3155)</name>
    <dbReference type="NCBI Taxonomy" id="1169540"/>
    <lineage>
        <taxon>Eukaryota</taxon>
        <taxon>Sar</taxon>
        <taxon>Alveolata</taxon>
        <taxon>Colpodellida</taxon>
        <taxon>Vitrellaceae</taxon>
        <taxon>Vitrella</taxon>
    </lineage>
</organism>
<accession>A0A0G4ELU6</accession>
<sequence length="487" mass="53166">MTDSESVPLPLPKPFPTPALDCKAKGGLFTCLGPLGPIGAATCADLVVNEFPTNLLAAHAGLSDGVDEKVEAVLSTPELVQTVCEGCYAEQATMFLGHPHKVCKSRFCYVQAFGCASNFIAETCKGFQSLPGVTAPREPVLDESVDVAELFLKDLTGEARSIIPADVVDDEGLTYYILYRLLSNLLLAPCIAPDELLPGLPLPGWEELQVINLTQTSELESGGLRDTPFIHVLRRNDKKELLILARGFITLTELRLATFEEQIDFVELLKEIDEETTAPGVDDSDRPGIRQTHAAIFEAVYPLVKDLVEKNKRDVERIILSGFSLGGPVAAFIAVALAVAYPDKRVDVVAFGPLRAFDAAFSVFLQSFVNPRYLAYEFDAVPETGCAIKGPACQADHPIAKGELNVYVDWPRRVIIMDEELGEPEDIGPLQIWPAHICSYLCWAVRNFAPDDEVNWCQRAPKDGKPLGKGLSWGDVCPFSVENLPIP</sequence>